<name>A0A814WIT0_9BILA</name>
<evidence type="ECO:0000313" key="1">
    <source>
        <dbReference type="EMBL" id="CAF1202937.1"/>
    </source>
</evidence>
<dbReference type="AlphaFoldDB" id="A0A814WIT0"/>
<reference evidence="1" key="1">
    <citation type="submission" date="2021-02" db="EMBL/GenBank/DDBJ databases">
        <authorList>
            <person name="Nowell W R."/>
        </authorList>
    </citation>
    <scope>NUCLEOTIDE SEQUENCE</scope>
</reference>
<accession>A0A814WIT0</accession>
<protein>
    <recommendedName>
        <fullName evidence="3">F-box domain-containing protein</fullName>
    </recommendedName>
</protein>
<dbReference type="EMBL" id="CAJNOT010001461">
    <property type="protein sequence ID" value="CAF1202937.1"/>
    <property type="molecule type" value="Genomic_DNA"/>
</dbReference>
<proteinExistence type="predicted"/>
<organism evidence="1 2">
    <name type="scientific">Rotaria sordida</name>
    <dbReference type="NCBI Taxonomy" id="392033"/>
    <lineage>
        <taxon>Eukaryota</taxon>
        <taxon>Metazoa</taxon>
        <taxon>Spiralia</taxon>
        <taxon>Gnathifera</taxon>
        <taxon>Rotifera</taxon>
        <taxon>Eurotatoria</taxon>
        <taxon>Bdelloidea</taxon>
        <taxon>Philodinida</taxon>
        <taxon>Philodinidae</taxon>
        <taxon>Rotaria</taxon>
    </lineage>
</organism>
<dbReference type="Gene3D" id="3.80.10.10">
    <property type="entry name" value="Ribonuclease Inhibitor"/>
    <property type="match status" value="1"/>
</dbReference>
<sequence length="583" mass="68922">MRSTNFTSLSDIVLLEIFEYLSCEDVLYAFGDLHNFRFINLLEEHGAFEHICLSSEMSRRQYKILSNGIWRYELVRSFVCKEMFCEFIIEFTPCRIFPLLSELRILCIRCMTDHVEQFVIEHSSTLTHLFITRSEQSYIPENYEKFFYTVLPHLNQLKLLDTDSRSYVSIQWNQLTDCLQSLEHLLTYVENMSDVYTMAIDGLFPHLRSFRIYVKYAIIKTVSIEDLNIKRFHIAKLEKFDLYIKGRRNTKEDEKQVEWTDLERLICNSVMPSLREFSFIYTLLTIVDIQHLFQSSIFQNHERHIRVRFALHINAKTSINLSDITNICHDKILFQYNNEDESKLPCMWFTSSWPSWTIFSMNRYDIVPHNGVRHLLIKDPNISLHSISKLLNHAKTLICQYPGSFSINDSLLSSIQLINLHHITINDYVSGLEYLLDGIMVPRLKSINGYIVSLFISLIRRTNQMKTLDTVNHLVITDQSIRDERCFSFKQWYIVLDAFPRLKTFLIQFHNHICPPITMADLFINYIKRTSQTSLNFFSCCIDHCYNMESKEHFITYLEDKIEILCSPVQLASISPTRLDAWM</sequence>
<dbReference type="InterPro" id="IPR032675">
    <property type="entry name" value="LRR_dom_sf"/>
</dbReference>
<evidence type="ECO:0000313" key="2">
    <source>
        <dbReference type="Proteomes" id="UP000663864"/>
    </source>
</evidence>
<gene>
    <name evidence="1" type="ORF">ZHD862_LOCUS22948</name>
</gene>
<dbReference type="Proteomes" id="UP000663864">
    <property type="component" value="Unassembled WGS sequence"/>
</dbReference>
<comment type="caution">
    <text evidence="1">The sequence shown here is derived from an EMBL/GenBank/DDBJ whole genome shotgun (WGS) entry which is preliminary data.</text>
</comment>
<evidence type="ECO:0008006" key="3">
    <source>
        <dbReference type="Google" id="ProtNLM"/>
    </source>
</evidence>